<dbReference type="GO" id="GO:0006777">
    <property type="term" value="P:Mo-molybdopterin cofactor biosynthetic process"/>
    <property type="evidence" value="ECO:0007669"/>
    <property type="project" value="UniProtKB-UniRule"/>
</dbReference>
<dbReference type="UniPathway" id="UPA00344"/>
<feature type="domain" description="MoeA N-terminal and linker" evidence="4">
    <location>
        <begin position="10"/>
        <end position="159"/>
    </location>
</feature>
<dbReference type="OrthoDB" id="6777263at2759"/>
<dbReference type="InParanoid" id="F4PF13"/>
<dbReference type="Pfam" id="PF03453">
    <property type="entry name" value="MoeA_N"/>
    <property type="match status" value="1"/>
</dbReference>
<dbReference type="OMA" id="KEKDICW"/>
<dbReference type="InterPro" id="IPR036135">
    <property type="entry name" value="MoeA_linker/N_sf"/>
</dbReference>
<organism evidence="5 6">
    <name type="scientific">Batrachochytrium dendrobatidis (strain JAM81 / FGSC 10211)</name>
    <name type="common">Frog chytrid fungus</name>
    <dbReference type="NCBI Taxonomy" id="684364"/>
    <lineage>
        <taxon>Eukaryota</taxon>
        <taxon>Fungi</taxon>
        <taxon>Fungi incertae sedis</taxon>
        <taxon>Chytridiomycota</taxon>
        <taxon>Chytridiomycota incertae sedis</taxon>
        <taxon>Chytridiomycetes</taxon>
        <taxon>Rhizophydiales</taxon>
        <taxon>Rhizophydiales incertae sedis</taxon>
        <taxon>Batrachochytrium</taxon>
    </lineage>
</organism>
<comment type="function">
    <text evidence="3">Catalyzes two steps in the biosynthesis of the molybdenum cofactor. In the first step, molybdopterin is adenylated. Subsequently, molybdate is inserted into adenylated molybdopterin and AMP is released.</text>
</comment>
<dbReference type="InterPro" id="IPR005110">
    <property type="entry name" value="MoeA_linker/N"/>
</dbReference>
<reference evidence="5 6" key="1">
    <citation type="submission" date="2009-12" db="EMBL/GenBank/DDBJ databases">
        <title>The draft genome of Batrachochytrium dendrobatidis.</title>
        <authorList>
            <consortium name="US DOE Joint Genome Institute (JGI-PGF)"/>
            <person name="Kuo A."/>
            <person name="Salamov A."/>
            <person name="Schmutz J."/>
            <person name="Lucas S."/>
            <person name="Pitluck S."/>
            <person name="Rosenblum E."/>
            <person name="Stajich J."/>
            <person name="Eisen M."/>
            <person name="Grigoriev I.V."/>
        </authorList>
    </citation>
    <scope>NUCLEOTIDE SEQUENCE [LARGE SCALE GENOMIC DNA]</scope>
    <source>
        <strain evidence="6">JAM81 / FGSC 10211</strain>
    </source>
</reference>
<sequence>MTYKQEGSVSFVSIEQSYDHFLGEDLIADHHIPPFDRSPYDGFAVRAKDTIDASRANPLAFEVIGEIGAGSVFTNKAGEMQAVRIMTGAQIPDECDAVVMLEVVKELEDEGKHYIELKRSVKTGENISFTAEDTVAGTVLATKGTYINPGVVALLATFGYKKVPISTKPKVGIIATGSELLALDEPLQPGKGSC</sequence>
<evidence type="ECO:0000256" key="1">
    <source>
        <dbReference type="ARBA" id="ARBA00005046"/>
    </source>
</evidence>
<comment type="pathway">
    <text evidence="1 3">Cofactor biosynthesis; molybdopterin biosynthesis.</text>
</comment>
<evidence type="ECO:0000256" key="3">
    <source>
        <dbReference type="RuleBase" id="RU365090"/>
    </source>
</evidence>
<dbReference type="PANTHER" id="PTHR10192">
    <property type="entry name" value="MOLYBDOPTERIN BIOSYNTHESIS PROTEIN"/>
    <property type="match status" value="1"/>
</dbReference>
<dbReference type="PANTHER" id="PTHR10192:SF5">
    <property type="entry name" value="GEPHYRIN"/>
    <property type="match status" value="1"/>
</dbReference>
<keyword evidence="2 3" id="KW-0501">Molybdenum cofactor biosynthesis</keyword>
<dbReference type="EMBL" id="GL882903">
    <property type="protein sequence ID" value="EGF76182.1"/>
    <property type="molecule type" value="Genomic_DNA"/>
</dbReference>
<comment type="catalytic activity">
    <reaction evidence="3">
        <text>adenylyl-molybdopterin + molybdate = Mo-molybdopterin + AMP + H(+)</text>
        <dbReference type="Rhea" id="RHEA:35047"/>
        <dbReference type="ChEBI" id="CHEBI:15378"/>
        <dbReference type="ChEBI" id="CHEBI:36264"/>
        <dbReference type="ChEBI" id="CHEBI:62727"/>
        <dbReference type="ChEBI" id="CHEBI:71302"/>
        <dbReference type="ChEBI" id="CHEBI:456215"/>
    </reaction>
</comment>
<comment type="catalytic activity">
    <reaction evidence="3">
        <text>molybdopterin + ATP + H(+) = adenylyl-molybdopterin + diphosphate</text>
        <dbReference type="Rhea" id="RHEA:31331"/>
        <dbReference type="ChEBI" id="CHEBI:15378"/>
        <dbReference type="ChEBI" id="CHEBI:30616"/>
        <dbReference type="ChEBI" id="CHEBI:33019"/>
        <dbReference type="ChEBI" id="CHEBI:58698"/>
        <dbReference type="ChEBI" id="CHEBI:62727"/>
    </reaction>
</comment>
<dbReference type="Gene3D" id="3.40.980.10">
    <property type="entry name" value="MoaB/Mog-like domain"/>
    <property type="match status" value="1"/>
</dbReference>
<dbReference type="Proteomes" id="UP000007241">
    <property type="component" value="Unassembled WGS sequence"/>
</dbReference>
<name>F4PF13_BATDJ</name>
<evidence type="ECO:0000256" key="2">
    <source>
        <dbReference type="ARBA" id="ARBA00023150"/>
    </source>
</evidence>
<keyword evidence="3" id="KW-0479">Metal-binding</keyword>
<dbReference type="InterPro" id="IPR038987">
    <property type="entry name" value="MoeA-like"/>
</dbReference>
<dbReference type="AlphaFoldDB" id="F4PF13"/>
<evidence type="ECO:0000313" key="6">
    <source>
        <dbReference type="Proteomes" id="UP000007241"/>
    </source>
</evidence>
<comment type="similarity">
    <text evidence="3">Belongs to the MoeA family.</text>
</comment>
<accession>F4PF13</accession>
<dbReference type="HOGENOM" id="CLU_069041_0_0_1"/>
<dbReference type="InterPro" id="IPR036425">
    <property type="entry name" value="MoaB/Mog-like_dom_sf"/>
</dbReference>
<dbReference type="FunFam" id="2.170.190.11:FF:000001">
    <property type="entry name" value="Molybdopterin molybdenumtransferase"/>
    <property type="match status" value="1"/>
</dbReference>
<dbReference type="GO" id="GO:0005524">
    <property type="term" value="F:ATP binding"/>
    <property type="evidence" value="ECO:0007669"/>
    <property type="project" value="UniProtKB-UniRule"/>
</dbReference>
<protein>
    <recommendedName>
        <fullName evidence="4">MoeA N-terminal and linker domain-containing protein</fullName>
    </recommendedName>
</protein>
<gene>
    <name evidence="5" type="ORF">BATDEDRAFT_92957</name>
</gene>
<dbReference type="GO" id="GO:0061599">
    <property type="term" value="F:molybdopterin molybdotransferase activity"/>
    <property type="evidence" value="ECO:0007669"/>
    <property type="project" value="UniProtKB-UniRule"/>
</dbReference>
<keyword evidence="3" id="KW-0500">Molybdenum</keyword>
<evidence type="ECO:0000313" key="5">
    <source>
        <dbReference type="EMBL" id="EGF76182.1"/>
    </source>
</evidence>
<proteinExistence type="inferred from homology"/>
<dbReference type="Gene3D" id="3.90.105.10">
    <property type="entry name" value="Molybdopterin biosynthesis moea protein, domain 2"/>
    <property type="match status" value="1"/>
</dbReference>
<dbReference type="GO" id="GO:0061598">
    <property type="term" value="F:molybdopterin adenylyltransferase activity"/>
    <property type="evidence" value="ECO:0007669"/>
    <property type="project" value="UniProtKB-UniRule"/>
</dbReference>
<keyword evidence="3" id="KW-0808">Transferase</keyword>
<keyword evidence="3" id="KW-0460">Magnesium</keyword>
<dbReference type="STRING" id="684364.F4PF13"/>
<dbReference type="Gene3D" id="2.170.190.11">
    <property type="entry name" value="Molybdopterin biosynthesis moea protein, domain 3"/>
    <property type="match status" value="1"/>
</dbReference>
<comment type="cofactor">
    <cofactor evidence="3">
        <name>Mg(2+)</name>
        <dbReference type="ChEBI" id="CHEBI:18420"/>
    </cofactor>
</comment>
<keyword evidence="6" id="KW-1185">Reference proteome</keyword>
<evidence type="ECO:0000259" key="4">
    <source>
        <dbReference type="Pfam" id="PF03453"/>
    </source>
</evidence>
<dbReference type="GO" id="GO:0046872">
    <property type="term" value="F:metal ion binding"/>
    <property type="evidence" value="ECO:0007669"/>
    <property type="project" value="UniProtKB-UniRule"/>
</dbReference>
<dbReference type="SUPFAM" id="SSF63882">
    <property type="entry name" value="MoeA N-terminal region -like"/>
    <property type="match status" value="1"/>
</dbReference>